<proteinExistence type="predicted"/>
<comment type="caution">
    <text evidence="2">The sequence shown here is derived from an EMBL/GenBank/DDBJ whole genome shotgun (WGS) entry which is preliminary data.</text>
</comment>
<accession>A0A2T7A8R2</accession>
<feature type="region of interest" description="Disordered" evidence="1">
    <location>
        <begin position="1"/>
        <end position="40"/>
    </location>
</feature>
<sequence length="92" mass="10690">MWSLDNSYSQNGSSHTGNPLLPRYDSIRHPQQPLSAHHHHPQSKFYLFLKKRMRYHILSSAPASPDFRYCRKTNRTPNSAGHMADFVLMRPA</sequence>
<evidence type="ECO:0000256" key="1">
    <source>
        <dbReference type="SAM" id="MobiDB-lite"/>
    </source>
</evidence>
<evidence type="ECO:0000313" key="2">
    <source>
        <dbReference type="EMBL" id="PUU84119.1"/>
    </source>
</evidence>
<organism evidence="2 3">
    <name type="scientific">Tuber borchii</name>
    <name type="common">White truffle</name>
    <dbReference type="NCBI Taxonomy" id="42251"/>
    <lineage>
        <taxon>Eukaryota</taxon>
        <taxon>Fungi</taxon>
        <taxon>Dikarya</taxon>
        <taxon>Ascomycota</taxon>
        <taxon>Pezizomycotina</taxon>
        <taxon>Pezizomycetes</taxon>
        <taxon>Pezizales</taxon>
        <taxon>Tuberaceae</taxon>
        <taxon>Tuber</taxon>
    </lineage>
</organism>
<evidence type="ECO:0000313" key="3">
    <source>
        <dbReference type="Proteomes" id="UP000244722"/>
    </source>
</evidence>
<reference evidence="2 3" key="1">
    <citation type="submission" date="2017-04" db="EMBL/GenBank/DDBJ databases">
        <title>Draft genome sequence of Tuber borchii Vittad., a whitish edible truffle.</title>
        <authorList>
            <consortium name="DOE Joint Genome Institute"/>
            <person name="Murat C."/>
            <person name="Kuo A."/>
            <person name="Barry K.W."/>
            <person name="Clum A."/>
            <person name="Dockter R.B."/>
            <person name="Fauchery L."/>
            <person name="Iotti M."/>
            <person name="Kohler A."/>
            <person name="Labutti K."/>
            <person name="Lindquist E.A."/>
            <person name="Lipzen A."/>
            <person name="Ohm R.A."/>
            <person name="Wang M."/>
            <person name="Grigoriev I.V."/>
            <person name="Zambonelli A."/>
            <person name="Martin F.M."/>
        </authorList>
    </citation>
    <scope>NUCLEOTIDE SEQUENCE [LARGE SCALE GENOMIC DNA]</scope>
    <source>
        <strain evidence="2 3">Tbo3840</strain>
    </source>
</reference>
<dbReference type="AlphaFoldDB" id="A0A2T7A8R2"/>
<keyword evidence="3" id="KW-1185">Reference proteome</keyword>
<dbReference type="EMBL" id="NESQ01000004">
    <property type="protein sequence ID" value="PUU84119.1"/>
    <property type="molecule type" value="Genomic_DNA"/>
</dbReference>
<feature type="compositionally biased region" description="Polar residues" evidence="1">
    <location>
        <begin position="1"/>
        <end position="17"/>
    </location>
</feature>
<name>A0A2T7A8R2_TUBBO</name>
<protein>
    <submittedName>
        <fullName evidence="2">Uncharacterized protein</fullName>
    </submittedName>
</protein>
<dbReference type="Proteomes" id="UP000244722">
    <property type="component" value="Unassembled WGS sequence"/>
</dbReference>
<gene>
    <name evidence="2" type="ORF">B9Z19DRAFT_1071084</name>
</gene>